<dbReference type="GO" id="GO:0016020">
    <property type="term" value="C:membrane"/>
    <property type="evidence" value="ECO:0007669"/>
    <property type="project" value="GOC"/>
</dbReference>
<accession>A0A6G8PZU4</accession>
<feature type="transmembrane region" description="Helical" evidence="10">
    <location>
        <begin position="182"/>
        <end position="205"/>
    </location>
</feature>
<dbReference type="PANTHER" id="PTHR12468:SF2">
    <property type="entry name" value="GPI MANNOSYLTRANSFERASE 2"/>
    <property type="match status" value="1"/>
</dbReference>
<keyword evidence="9 10" id="KW-0472">Membrane</keyword>
<evidence type="ECO:0000256" key="5">
    <source>
        <dbReference type="ARBA" id="ARBA00022679"/>
    </source>
</evidence>
<evidence type="ECO:0000256" key="8">
    <source>
        <dbReference type="ARBA" id="ARBA00022989"/>
    </source>
</evidence>
<dbReference type="GO" id="GO:0004376">
    <property type="term" value="F:GPI mannosyltransferase activity"/>
    <property type="evidence" value="ECO:0007669"/>
    <property type="project" value="InterPro"/>
</dbReference>
<evidence type="ECO:0000259" key="11">
    <source>
        <dbReference type="Pfam" id="PF13231"/>
    </source>
</evidence>
<evidence type="ECO:0000256" key="6">
    <source>
        <dbReference type="ARBA" id="ARBA00022692"/>
    </source>
</evidence>
<feature type="transmembrane region" description="Helical" evidence="10">
    <location>
        <begin position="109"/>
        <end position="130"/>
    </location>
</feature>
<organism evidence="12 13">
    <name type="scientific">Rubrobacter marinus</name>
    <dbReference type="NCBI Taxonomy" id="2653852"/>
    <lineage>
        <taxon>Bacteria</taxon>
        <taxon>Bacillati</taxon>
        <taxon>Actinomycetota</taxon>
        <taxon>Rubrobacteria</taxon>
        <taxon>Rubrobacterales</taxon>
        <taxon>Rubrobacteraceae</taxon>
        <taxon>Rubrobacter</taxon>
    </lineage>
</organism>
<dbReference type="EMBL" id="CP045121">
    <property type="protein sequence ID" value="QIN79722.1"/>
    <property type="molecule type" value="Genomic_DNA"/>
</dbReference>
<protein>
    <recommendedName>
        <fullName evidence="11">Glycosyltransferase RgtA/B/C/D-like domain-containing protein</fullName>
    </recommendedName>
</protein>
<proteinExistence type="predicted"/>
<dbReference type="InterPro" id="IPR007315">
    <property type="entry name" value="PIG-V/Gpi18"/>
</dbReference>
<feature type="transmembrane region" description="Helical" evidence="10">
    <location>
        <begin position="351"/>
        <end position="368"/>
    </location>
</feature>
<evidence type="ECO:0000256" key="10">
    <source>
        <dbReference type="SAM" id="Phobius"/>
    </source>
</evidence>
<dbReference type="GO" id="GO:0006506">
    <property type="term" value="P:GPI anchor biosynthetic process"/>
    <property type="evidence" value="ECO:0007669"/>
    <property type="project" value="UniProtKB-UniPathway"/>
</dbReference>
<dbReference type="PANTHER" id="PTHR12468">
    <property type="entry name" value="GPI MANNOSYLTRANSFERASE 2"/>
    <property type="match status" value="1"/>
</dbReference>
<keyword evidence="6 10" id="KW-0812">Transmembrane</keyword>
<evidence type="ECO:0000313" key="12">
    <source>
        <dbReference type="EMBL" id="QIN79722.1"/>
    </source>
</evidence>
<dbReference type="Proteomes" id="UP000502706">
    <property type="component" value="Chromosome"/>
</dbReference>
<dbReference type="Pfam" id="PF13231">
    <property type="entry name" value="PMT_2"/>
    <property type="match status" value="1"/>
</dbReference>
<dbReference type="UniPathway" id="UPA00196"/>
<feature type="transmembrane region" description="Helical" evidence="10">
    <location>
        <begin position="217"/>
        <end position="241"/>
    </location>
</feature>
<gene>
    <name evidence="12" type="ORF">GBA65_15605</name>
</gene>
<keyword evidence="4" id="KW-0328">Glycosyltransferase</keyword>
<feature type="domain" description="Glycosyltransferase RgtA/B/C/D-like" evidence="11">
    <location>
        <begin position="92"/>
        <end position="215"/>
    </location>
</feature>
<keyword evidence="7" id="KW-0256">Endoplasmic reticulum</keyword>
<feature type="transmembrane region" description="Helical" evidence="10">
    <location>
        <begin position="328"/>
        <end position="345"/>
    </location>
</feature>
<keyword evidence="5" id="KW-0808">Transferase</keyword>
<evidence type="ECO:0000256" key="1">
    <source>
        <dbReference type="ARBA" id="ARBA00004477"/>
    </source>
</evidence>
<feature type="transmembrane region" description="Helical" evidence="10">
    <location>
        <begin position="20"/>
        <end position="48"/>
    </location>
</feature>
<keyword evidence="3" id="KW-0337">GPI-anchor biosynthesis</keyword>
<evidence type="ECO:0000256" key="4">
    <source>
        <dbReference type="ARBA" id="ARBA00022676"/>
    </source>
</evidence>
<dbReference type="GO" id="GO:0000009">
    <property type="term" value="F:alpha-1,6-mannosyltransferase activity"/>
    <property type="evidence" value="ECO:0007669"/>
    <property type="project" value="InterPro"/>
</dbReference>
<feature type="transmembrane region" description="Helical" evidence="10">
    <location>
        <begin position="296"/>
        <end position="321"/>
    </location>
</feature>
<comment type="pathway">
    <text evidence="2">Glycolipid biosynthesis; glycosylphosphatidylinositol-anchor biosynthesis.</text>
</comment>
<evidence type="ECO:0000256" key="9">
    <source>
        <dbReference type="ARBA" id="ARBA00023136"/>
    </source>
</evidence>
<evidence type="ECO:0000256" key="7">
    <source>
        <dbReference type="ARBA" id="ARBA00022824"/>
    </source>
</evidence>
<sequence>MFATSTAAARDAKPGAWGAWPFVLAVFGASRLLFFAAGTLAALLLPWAEPAGEPLEPPGFLNHWAHWDGAWYAHLATEGYGPRAPQSTAFFPLYPLLVRAGTLFGVGPAFSGVLVSLICTLFATYFLYGIAEKFGGTGTARAATLAFSFFPTAFFLGAPYTEAPFVAFTAGSFWAAYVRRDLLLAGLFGALASATRNLGVLLLIPLGYELLRHRREFGWRGLLSLGLVPVGFLGYAAFLWARFGDPLMFGRAQGFWGRELTNPATTLTRAWNAAGEGARFVLSPETLFLNPGSAPALYASNTVSLVFFALFLVLMGVGFVVLPPGLSAYTFVVTLLPVLTPAPSFPLMSMPRFMLGAFPLFLVAGYLLSRSRPALYAWLVVSALLGVALTALFTTWRWVA</sequence>
<dbReference type="GO" id="GO:0031501">
    <property type="term" value="C:mannosyltransferase complex"/>
    <property type="evidence" value="ECO:0007669"/>
    <property type="project" value="TreeGrafter"/>
</dbReference>
<dbReference type="InterPro" id="IPR038731">
    <property type="entry name" value="RgtA/B/C-like"/>
</dbReference>
<dbReference type="KEGG" id="rmar:GBA65_15605"/>
<evidence type="ECO:0000256" key="2">
    <source>
        <dbReference type="ARBA" id="ARBA00004687"/>
    </source>
</evidence>
<comment type="subcellular location">
    <subcellularLocation>
        <location evidence="1">Endoplasmic reticulum membrane</location>
        <topology evidence="1">Multi-pass membrane protein</topology>
    </subcellularLocation>
</comment>
<evidence type="ECO:0000313" key="13">
    <source>
        <dbReference type="Proteomes" id="UP000502706"/>
    </source>
</evidence>
<reference evidence="12 13" key="1">
    <citation type="submission" date="2019-10" db="EMBL/GenBank/DDBJ databases">
        <title>Rubrobacter sp nov SCSIO 52915 isolated from a deep-sea sediment in the South China Sea.</title>
        <authorList>
            <person name="Chen R.W."/>
        </authorList>
    </citation>
    <scope>NUCLEOTIDE SEQUENCE [LARGE SCALE GENOMIC DNA]</scope>
    <source>
        <strain evidence="12 13">SCSIO 52915</strain>
    </source>
</reference>
<keyword evidence="8 10" id="KW-1133">Transmembrane helix</keyword>
<feature type="transmembrane region" description="Helical" evidence="10">
    <location>
        <begin position="375"/>
        <end position="399"/>
    </location>
</feature>
<keyword evidence="13" id="KW-1185">Reference proteome</keyword>
<evidence type="ECO:0000256" key="3">
    <source>
        <dbReference type="ARBA" id="ARBA00022502"/>
    </source>
</evidence>
<feature type="transmembrane region" description="Helical" evidence="10">
    <location>
        <begin position="142"/>
        <end position="162"/>
    </location>
</feature>
<dbReference type="AlphaFoldDB" id="A0A6G8PZU4"/>
<name>A0A6G8PZU4_9ACTN</name>